<dbReference type="Proteomes" id="UP001189813">
    <property type="component" value="Unassembled WGS sequence"/>
</dbReference>
<reference evidence="3 4" key="1">
    <citation type="submission" date="2023-07" db="EMBL/GenBank/DDBJ databases">
        <authorList>
            <person name="Peeters C."/>
        </authorList>
    </citation>
    <scope>NUCLEOTIDE SEQUENCE [LARGE SCALE GENOMIC DNA]</scope>
    <source>
        <strain evidence="3 4">LMG 19083</strain>
    </source>
</reference>
<feature type="region of interest" description="Disordered" evidence="1">
    <location>
        <begin position="64"/>
        <end position="88"/>
    </location>
</feature>
<protein>
    <recommendedName>
        <fullName evidence="5">Transmembrane protein</fullName>
    </recommendedName>
</protein>
<evidence type="ECO:0008006" key="5">
    <source>
        <dbReference type="Google" id="ProtNLM"/>
    </source>
</evidence>
<keyword evidence="2" id="KW-0812">Transmembrane</keyword>
<keyword evidence="4" id="KW-1185">Reference proteome</keyword>
<keyword evidence="2" id="KW-1133">Transmembrane helix</keyword>
<accession>A0ABM9JG47</accession>
<comment type="caution">
    <text evidence="3">The sequence shown here is derived from an EMBL/GenBank/DDBJ whole genome shotgun (WGS) entry which is preliminary data.</text>
</comment>
<proteinExistence type="predicted"/>
<evidence type="ECO:0000313" key="4">
    <source>
        <dbReference type="Proteomes" id="UP001189813"/>
    </source>
</evidence>
<gene>
    <name evidence="3" type="ORF">LMG19083_02235</name>
</gene>
<evidence type="ECO:0000313" key="3">
    <source>
        <dbReference type="EMBL" id="CAJ0792036.1"/>
    </source>
</evidence>
<keyword evidence="2" id="KW-0472">Membrane</keyword>
<evidence type="ECO:0000256" key="1">
    <source>
        <dbReference type="SAM" id="MobiDB-lite"/>
    </source>
</evidence>
<evidence type="ECO:0000256" key="2">
    <source>
        <dbReference type="SAM" id="Phobius"/>
    </source>
</evidence>
<organism evidence="3 4">
    <name type="scientific">Ralstonia psammae</name>
    <dbReference type="NCBI Taxonomy" id="3058598"/>
    <lineage>
        <taxon>Bacteria</taxon>
        <taxon>Pseudomonadati</taxon>
        <taxon>Pseudomonadota</taxon>
        <taxon>Betaproteobacteria</taxon>
        <taxon>Burkholderiales</taxon>
        <taxon>Burkholderiaceae</taxon>
        <taxon>Ralstonia</taxon>
    </lineage>
</organism>
<dbReference type="EMBL" id="CATZBU010000004">
    <property type="protein sequence ID" value="CAJ0792036.1"/>
    <property type="molecule type" value="Genomic_DNA"/>
</dbReference>
<sequence>MLLRAWPTRLAIDWRGSRLIVPALVVLGHLVLLAWWRDRLMPATPHAPPMLQGRLLGVEIPQAPTLPPERGARPAPKAPKPGSIPHAMEPAQQPRFAAPVGADAVDTVSARTLDLAAPPMPSQRGRSHAENNIAQSTAHGTGHAFGPEAASTPRAARSIEESRGAAGRWQARVEVGGGAYCLGAQDPSLRRDPFEKALAVPSTCR</sequence>
<feature type="transmembrane region" description="Helical" evidence="2">
    <location>
        <begin position="20"/>
        <end position="36"/>
    </location>
</feature>
<name>A0ABM9JG47_9RALS</name>